<feature type="signal peptide" evidence="3">
    <location>
        <begin position="1"/>
        <end position="29"/>
    </location>
</feature>
<feature type="compositionally biased region" description="Low complexity" evidence="1">
    <location>
        <begin position="160"/>
        <end position="178"/>
    </location>
</feature>
<evidence type="ECO:0000256" key="3">
    <source>
        <dbReference type="SAM" id="SignalP"/>
    </source>
</evidence>
<protein>
    <submittedName>
        <fullName evidence="4">Uncharacterized protein</fullName>
    </submittedName>
</protein>
<evidence type="ECO:0000313" key="4">
    <source>
        <dbReference type="EMBL" id="PNU04133.1"/>
    </source>
</evidence>
<accession>A0A2K2FZD0</accession>
<evidence type="ECO:0000256" key="2">
    <source>
        <dbReference type="SAM" id="Phobius"/>
    </source>
</evidence>
<reference evidence="4 5" key="1">
    <citation type="submission" date="2016-05" db="EMBL/GenBank/DDBJ databases">
        <title>Complete genome sequence of Novosphingobium guangzhouense SA925(T).</title>
        <authorList>
            <person name="Sha S."/>
        </authorList>
    </citation>
    <scope>NUCLEOTIDE SEQUENCE [LARGE SCALE GENOMIC DNA]</scope>
    <source>
        <strain evidence="4 5">SA925</strain>
    </source>
</reference>
<organism evidence="4 5">
    <name type="scientific">Novosphingobium guangzhouense</name>
    <dbReference type="NCBI Taxonomy" id="1850347"/>
    <lineage>
        <taxon>Bacteria</taxon>
        <taxon>Pseudomonadati</taxon>
        <taxon>Pseudomonadota</taxon>
        <taxon>Alphaproteobacteria</taxon>
        <taxon>Sphingomonadales</taxon>
        <taxon>Sphingomonadaceae</taxon>
        <taxon>Novosphingobium</taxon>
    </lineage>
</organism>
<sequence length="348" mass="35468">MRNIAVPRSPGALTAIAAVLALSAIPAFAQEMEPPQDNASAQAAPPAVTPTLTLPPESIAPTNVLSGSETTAGTSPQPSSPTTQQTVLLPDVPPPATPSEAAAPARSGPSQAAAPRAEAGPTMAPEQTLAAQPNVPTAQNSGSSANGALAQGSVPPAAPAPARDVSAPTAQPSVAPAPVASTADRFPIAEVAGILAALGVAALGIFAMRRRRSEPVYEEADYPPPSLEPARTPAAAAEAAVPVVREPSHATSATAGNSATAILAASPLPQSPEERYELLDAMAAAAPDEGNPFTSRKGRLRRARLQLQHREHEEASGRTRPFDFRTYRPTVKDAVSSEPAARRETAEV</sequence>
<comment type="caution">
    <text evidence="4">The sequence shown here is derived from an EMBL/GenBank/DDBJ whole genome shotgun (WGS) entry which is preliminary data.</text>
</comment>
<feature type="compositionally biased region" description="Polar residues" evidence="1">
    <location>
        <begin position="60"/>
        <end position="73"/>
    </location>
</feature>
<name>A0A2K2FZD0_9SPHN</name>
<dbReference type="RefSeq" id="WP_103096733.1">
    <property type="nucleotide sequence ID" value="NZ_LYMM01000040.1"/>
</dbReference>
<feature type="compositionally biased region" description="Low complexity" evidence="1">
    <location>
        <begin position="74"/>
        <end position="86"/>
    </location>
</feature>
<keyword evidence="5" id="KW-1185">Reference proteome</keyword>
<feature type="compositionally biased region" description="Polar residues" evidence="1">
    <location>
        <begin position="129"/>
        <end position="146"/>
    </location>
</feature>
<feature type="chain" id="PRO_5014360661" evidence="3">
    <location>
        <begin position="30"/>
        <end position="348"/>
    </location>
</feature>
<feature type="compositionally biased region" description="Basic and acidic residues" evidence="1">
    <location>
        <begin position="308"/>
        <end position="326"/>
    </location>
</feature>
<proteinExistence type="predicted"/>
<dbReference type="AlphaFoldDB" id="A0A2K2FZD0"/>
<evidence type="ECO:0000256" key="1">
    <source>
        <dbReference type="SAM" id="MobiDB-lite"/>
    </source>
</evidence>
<keyword evidence="2" id="KW-1133">Transmembrane helix</keyword>
<dbReference type="OrthoDB" id="7511420at2"/>
<keyword evidence="3" id="KW-0732">Signal</keyword>
<feature type="transmembrane region" description="Helical" evidence="2">
    <location>
        <begin position="186"/>
        <end position="207"/>
    </location>
</feature>
<gene>
    <name evidence="4" type="ORF">A8V01_05940</name>
</gene>
<feature type="region of interest" description="Disordered" evidence="1">
    <location>
        <begin position="33"/>
        <end position="178"/>
    </location>
</feature>
<feature type="region of interest" description="Disordered" evidence="1">
    <location>
        <begin position="215"/>
        <end position="234"/>
    </location>
</feature>
<keyword evidence="2" id="KW-0812">Transmembrane</keyword>
<evidence type="ECO:0000313" key="5">
    <source>
        <dbReference type="Proteomes" id="UP000236327"/>
    </source>
</evidence>
<dbReference type="Proteomes" id="UP000236327">
    <property type="component" value="Unassembled WGS sequence"/>
</dbReference>
<feature type="compositionally biased region" description="Low complexity" evidence="1">
    <location>
        <begin position="35"/>
        <end position="56"/>
    </location>
</feature>
<keyword evidence="2" id="KW-0472">Membrane</keyword>
<dbReference type="EMBL" id="LYMM01000040">
    <property type="protein sequence ID" value="PNU04133.1"/>
    <property type="molecule type" value="Genomic_DNA"/>
</dbReference>
<feature type="region of interest" description="Disordered" evidence="1">
    <location>
        <begin position="307"/>
        <end position="348"/>
    </location>
</feature>